<dbReference type="EMBL" id="CM037154">
    <property type="protein sequence ID" value="KAH7860056.1"/>
    <property type="molecule type" value="Genomic_DNA"/>
</dbReference>
<evidence type="ECO:0000313" key="1">
    <source>
        <dbReference type="EMBL" id="KAH7860056.1"/>
    </source>
</evidence>
<keyword evidence="2" id="KW-1185">Reference proteome</keyword>
<comment type="caution">
    <text evidence="1">The sequence shown here is derived from an EMBL/GenBank/DDBJ whole genome shotgun (WGS) entry which is preliminary data.</text>
</comment>
<protein>
    <submittedName>
        <fullName evidence="1">Uncharacterized protein</fullName>
    </submittedName>
</protein>
<sequence>MASVEMDFDPLAPGPFADETPSRDRDSGDRSVNQNPIGDRATVVDIGEVDGNVEQGAETGIAESDRDSDIDVHEDKPNPYVRYFSGKPADYDSGSSSSRTESEVDLFRGIKDLLGRIREPREVDFSEEESGEVMDNLPSLLPAKKKPKTKKNGTFAVAPNATSKRTTNADNTAITAEQQKKQRMLTLGMEADAGASRGGKSPVRIDVPDKETGKNVVEVTSSSFQFSPTLKSGKPVLVSDSSAVAMHDKLLSMTGSIASMKSRLKGETKLRAKVEKQNSRSVDDYTTEFHQLVARNDLAETEEQLVSRYVGGLREQFQFTLNMLELFPVSDAYQKALQIEKQASRRPSSTPWSTTARPTVGNTSAKQIASLPPTTPPAIRAGAGSGFG</sequence>
<proteinExistence type="predicted"/>
<gene>
    <name evidence="1" type="ORF">Vadar_008643</name>
</gene>
<reference evidence="1 2" key="1">
    <citation type="journal article" date="2021" name="Hortic Res">
        <title>High-quality reference genome and annotation aids understanding of berry development for evergreen blueberry (Vaccinium darrowii).</title>
        <authorList>
            <person name="Yu J."/>
            <person name="Hulse-Kemp A.M."/>
            <person name="Babiker E."/>
            <person name="Staton M."/>
        </authorList>
    </citation>
    <scope>NUCLEOTIDE SEQUENCE [LARGE SCALE GENOMIC DNA]</scope>
    <source>
        <strain evidence="2">cv. NJ 8807/NJ 8810</strain>
        <tissue evidence="1">Young leaf</tissue>
    </source>
</reference>
<evidence type="ECO:0000313" key="2">
    <source>
        <dbReference type="Proteomes" id="UP000828048"/>
    </source>
</evidence>
<dbReference type="Proteomes" id="UP000828048">
    <property type="component" value="Chromosome 4"/>
</dbReference>
<accession>A0ACB7Z393</accession>
<name>A0ACB7Z393_9ERIC</name>
<organism evidence="1 2">
    <name type="scientific">Vaccinium darrowii</name>
    <dbReference type="NCBI Taxonomy" id="229202"/>
    <lineage>
        <taxon>Eukaryota</taxon>
        <taxon>Viridiplantae</taxon>
        <taxon>Streptophyta</taxon>
        <taxon>Embryophyta</taxon>
        <taxon>Tracheophyta</taxon>
        <taxon>Spermatophyta</taxon>
        <taxon>Magnoliopsida</taxon>
        <taxon>eudicotyledons</taxon>
        <taxon>Gunneridae</taxon>
        <taxon>Pentapetalae</taxon>
        <taxon>asterids</taxon>
        <taxon>Ericales</taxon>
        <taxon>Ericaceae</taxon>
        <taxon>Vaccinioideae</taxon>
        <taxon>Vaccinieae</taxon>
        <taxon>Vaccinium</taxon>
    </lineage>
</organism>